<sequence length="269" mass="30743">MNNSLETAQNKSVKQGDLYQLGKHRLLCGDATNAKNVAALLDGNQIDLVLTDPPYGVSYVESKQDFNLLAKSKRIQNDQQQTEDEYQAFSEQWMGAALPFLAQRNSFYIFNSDKMLFALRHAMDAQKIKFSQLLIWAKQQAVVGRLDYLPQHELIIYGWHGTHRFRKSKDKSLLFCPKPHRSSLHPTMKPVSLLRRLILNSSEIGNVVYEPFSGSGSTLMAAEQTKRRCFTVELDPEYCATIIKRWEQLTKEKSSLITNIYGHGKDRAD</sequence>
<dbReference type="Pfam" id="PF01555">
    <property type="entry name" value="N6_N4_Mtase"/>
    <property type="match status" value="1"/>
</dbReference>
<evidence type="ECO:0000256" key="4">
    <source>
        <dbReference type="RuleBase" id="RU362026"/>
    </source>
</evidence>
<dbReference type="InterPro" id="IPR002052">
    <property type="entry name" value="DNA_methylase_N6_adenine_CS"/>
</dbReference>
<keyword evidence="3" id="KW-0808">Transferase</keyword>
<feature type="domain" description="DNA methylase N-4/N-6" evidence="5">
    <location>
        <begin position="46"/>
        <end position="243"/>
    </location>
</feature>
<evidence type="ECO:0000256" key="3">
    <source>
        <dbReference type="ARBA" id="ARBA00022679"/>
    </source>
</evidence>
<dbReference type="InterPro" id="IPR029063">
    <property type="entry name" value="SAM-dependent_MTases_sf"/>
</dbReference>
<evidence type="ECO:0000313" key="6">
    <source>
        <dbReference type="EMBL" id="PIW36574.1"/>
    </source>
</evidence>
<evidence type="ECO:0000313" key="7">
    <source>
        <dbReference type="Proteomes" id="UP000230292"/>
    </source>
</evidence>
<keyword evidence="2 6" id="KW-0489">Methyltransferase</keyword>
<dbReference type="Gene3D" id="3.40.50.150">
    <property type="entry name" value="Vaccinia Virus protein VP39"/>
    <property type="match status" value="1"/>
</dbReference>
<accession>A0A2M7H304</accession>
<dbReference type="InterPro" id="IPR002941">
    <property type="entry name" value="DNA_methylase_N4/N6"/>
</dbReference>
<dbReference type="GO" id="GO:0003677">
    <property type="term" value="F:DNA binding"/>
    <property type="evidence" value="ECO:0007669"/>
    <property type="project" value="InterPro"/>
</dbReference>
<dbReference type="GO" id="GO:0032259">
    <property type="term" value="P:methylation"/>
    <property type="evidence" value="ECO:0007669"/>
    <property type="project" value="UniProtKB-KW"/>
</dbReference>
<reference evidence="6 7" key="1">
    <citation type="submission" date="2017-09" db="EMBL/GenBank/DDBJ databases">
        <title>Depth-based differentiation of microbial function through sediment-hosted aquifers and enrichment of novel symbionts in the deep terrestrial subsurface.</title>
        <authorList>
            <person name="Probst A.J."/>
            <person name="Ladd B."/>
            <person name="Jarett J.K."/>
            <person name="Geller-Mcgrath D.E."/>
            <person name="Sieber C.M."/>
            <person name="Emerson J.B."/>
            <person name="Anantharaman K."/>
            <person name="Thomas B.C."/>
            <person name="Malmstrom R."/>
            <person name="Stieglmeier M."/>
            <person name="Klingl A."/>
            <person name="Woyke T."/>
            <person name="Ryan C.M."/>
            <person name="Banfield J.F."/>
        </authorList>
    </citation>
    <scope>NUCLEOTIDE SEQUENCE [LARGE SCALE GENOMIC DNA]</scope>
    <source>
        <strain evidence="6">CG15_BIG_FIL_POST_REV_8_21_14_020_45_12</strain>
    </source>
</reference>
<dbReference type="EMBL" id="PFGC01000047">
    <property type="protein sequence ID" value="PIW36574.1"/>
    <property type="molecule type" value="Genomic_DNA"/>
</dbReference>
<protein>
    <recommendedName>
        <fullName evidence="4">Methyltransferase</fullName>
        <ecNumber evidence="4">2.1.1.-</ecNumber>
    </recommendedName>
</protein>
<dbReference type="GO" id="GO:0008170">
    <property type="term" value="F:N-methyltransferase activity"/>
    <property type="evidence" value="ECO:0007669"/>
    <property type="project" value="InterPro"/>
</dbReference>
<dbReference type="PROSITE" id="PS00092">
    <property type="entry name" value="N6_MTASE"/>
    <property type="match status" value="1"/>
</dbReference>
<comment type="similarity">
    <text evidence="1 4">Belongs to the N(4)/N(6)-methyltransferase family.</text>
</comment>
<evidence type="ECO:0000259" key="5">
    <source>
        <dbReference type="Pfam" id="PF01555"/>
    </source>
</evidence>
<organism evidence="6 7">
    <name type="scientific">Candidatus Kerfeldbacteria bacterium CG15_BIG_FIL_POST_REV_8_21_14_020_45_12</name>
    <dbReference type="NCBI Taxonomy" id="2014247"/>
    <lineage>
        <taxon>Bacteria</taxon>
        <taxon>Candidatus Kerfeldiibacteriota</taxon>
    </lineage>
</organism>
<gene>
    <name evidence="6" type="ORF">COW24_04645</name>
</gene>
<name>A0A2M7H304_9BACT</name>
<dbReference type="Proteomes" id="UP000230292">
    <property type="component" value="Unassembled WGS sequence"/>
</dbReference>
<proteinExistence type="inferred from homology"/>
<dbReference type="SUPFAM" id="SSF53335">
    <property type="entry name" value="S-adenosyl-L-methionine-dependent methyltransferases"/>
    <property type="match status" value="1"/>
</dbReference>
<dbReference type="EC" id="2.1.1.-" evidence="4"/>
<dbReference type="PRINTS" id="PR00508">
    <property type="entry name" value="S21N4MTFRASE"/>
</dbReference>
<dbReference type="AlphaFoldDB" id="A0A2M7H304"/>
<dbReference type="InterPro" id="IPR001091">
    <property type="entry name" value="RM_Methyltransferase"/>
</dbReference>
<evidence type="ECO:0000256" key="1">
    <source>
        <dbReference type="ARBA" id="ARBA00006594"/>
    </source>
</evidence>
<evidence type="ECO:0000256" key="2">
    <source>
        <dbReference type="ARBA" id="ARBA00022603"/>
    </source>
</evidence>
<comment type="caution">
    <text evidence="6">The sequence shown here is derived from an EMBL/GenBank/DDBJ whole genome shotgun (WGS) entry which is preliminary data.</text>
</comment>